<dbReference type="PANTHER" id="PTHR43475:SF1">
    <property type="entry name" value="METHYLTHIORIBOSE-1-PHOSPHATE ISOMERASE"/>
    <property type="match status" value="1"/>
</dbReference>
<comment type="caution">
    <text evidence="3">The sequence shown here is derived from an EMBL/GenBank/DDBJ whole genome shotgun (WGS) entry which is preliminary data.</text>
</comment>
<reference evidence="3 4" key="1">
    <citation type="journal article" date="2012" name="Genome Biol.">
        <title>Genome and low-iron response of an oceanic diatom adapted to chronic iron limitation.</title>
        <authorList>
            <person name="Lommer M."/>
            <person name="Specht M."/>
            <person name="Roy A.S."/>
            <person name="Kraemer L."/>
            <person name="Andreson R."/>
            <person name="Gutowska M.A."/>
            <person name="Wolf J."/>
            <person name="Bergner S.V."/>
            <person name="Schilhabel M.B."/>
            <person name="Klostermeier U.C."/>
            <person name="Beiko R.G."/>
            <person name="Rosenstiel P."/>
            <person name="Hippler M."/>
            <person name="Laroche J."/>
        </authorList>
    </citation>
    <scope>NUCLEOTIDE SEQUENCE [LARGE SCALE GENOMIC DNA]</scope>
    <source>
        <strain evidence="3 4">CCMP1005</strain>
    </source>
</reference>
<dbReference type="UniPathway" id="UPA00904">
    <property type="reaction ID" value="UER00874"/>
</dbReference>
<dbReference type="NCBIfam" id="TIGR00524">
    <property type="entry name" value="eIF-2B_rel"/>
    <property type="match status" value="1"/>
</dbReference>
<keyword evidence="2" id="KW-0486">Methionine biosynthesis</keyword>
<dbReference type="GO" id="GO:0019509">
    <property type="term" value="P:L-methionine salvage from methylthioadenosine"/>
    <property type="evidence" value="ECO:0007669"/>
    <property type="project" value="UniProtKB-UniRule"/>
</dbReference>
<comment type="pathway">
    <text evidence="2">Amino-acid biosynthesis; L-methionine biosynthesis via salvage pathway; L-methionine from S-methyl-5-thio-alpha-D-ribose 1-phosphate: step 1/6.</text>
</comment>
<dbReference type="InterPro" id="IPR011559">
    <property type="entry name" value="Initiation_fac_2B_a/b/d"/>
</dbReference>
<dbReference type="NCBIfam" id="TIGR00512">
    <property type="entry name" value="salvage_mtnA"/>
    <property type="match status" value="1"/>
</dbReference>
<dbReference type="InterPro" id="IPR027363">
    <property type="entry name" value="M1Pi_N"/>
</dbReference>
<dbReference type="Pfam" id="PF01008">
    <property type="entry name" value="IF-2B"/>
    <property type="match status" value="1"/>
</dbReference>
<keyword evidence="4" id="KW-1185">Reference proteome</keyword>
<dbReference type="FunFam" id="3.40.50.10470:FF:000006">
    <property type="entry name" value="Methylthioribose-1-phosphate isomerase"/>
    <property type="match status" value="1"/>
</dbReference>
<gene>
    <name evidence="3" type="ORF">THAOC_29980</name>
</gene>
<dbReference type="GO" id="GO:0046523">
    <property type="term" value="F:S-methyl-5-thioribose-1-phosphate isomerase activity"/>
    <property type="evidence" value="ECO:0007669"/>
    <property type="project" value="UniProtKB-UniRule"/>
</dbReference>
<dbReference type="InterPro" id="IPR005251">
    <property type="entry name" value="IF-M1Pi"/>
</dbReference>
<comment type="similarity">
    <text evidence="2">Belongs to the eIF-2B alpha/beta/delta subunits family. MtnA subfamily.</text>
</comment>
<evidence type="ECO:0000313" key="3">
    <source>
        <dbReference type="EMBL" id="EJK50909.1"/>
    </source>
</evidence>
<name>K0RF65_THAOC</name>
<dbReference type="InterPro" id="IPR042529">
    <property type="entry name" value="IF_2B-like_C"/>
</dbReference>
<feature type="site" description="Transition state stabilizer" evidence="2">
    <location>
        <position position="199"/>
    </location>
</feature>
<evidence type="ECO:0000256" key="1">
    <source>
        <dbReference type="ARBA" id="ARBA00023235"/>
    </source>
</evidence>
<protein>
    <recommendedName>
        <fullName evidence="2">Methylthioribose-1-phosphate isomerase</fullName>
        <shortName evidence="2">M1Pi</shortName>
        <shortName evidence="2">MTR-1-P isomerase</shortName>
        <ecNumber evidence="2">5.3.1.23</ecNumber>
    </recommendedName>
    <alternativeName>
        <fullName evidence="2">S-methyl-5-thioribose-1-phosphate isomerase</fullName>
    </alternativeName>
    <alternativeName>
        <fullName evidence="2">Translation initiation factor eIF-2B subunit alpha/beta/delta-like protein</fullName>
    </alternativeName>
</protein>
<evidence type="ECO:0000313" key="4">
    <source>
        <dbReference type="Proteomes" id="UP000266841"/>
    </source>
</evidence>
<comment type="subcellular location">
    <subcellularLocation>
        <location evidence="2">Cytoplasm</location>
    </subcellularLocation>
    <subcellularLocation>
        <location evidence="2">Nucleus</location>
    </subcellularLocation>
</comment>
<dbReference type="InterPro" id="IPR000649">
    <property type="entry name" value="IF-2B-related"/>
</dbReference>
<dbReference type="Proteomes" id="UP000266841">
    <property type="component" value="Unassembled WGS sequence"/>
</dbReference>
<dbReference type="NCBIfam" id="NF004326">
    <property type="entry name" value="PRK05720.1"/>
    <property type="match status" value="1"/>
</dbReference>
<keyword evidence="2" id="KW-0539">Nucleus</keyword>
<keyword evidence="2" id="KW-0028">Amino-acid biosynthesis</keyword>
<dbReference type="EMBL" id="AGNL01042639">
    <property type="protein sequence ID" value="EJK50909.1"/>
    <property type="molecule type" value="Genomic_DNA"/>
</dbReference>
<proteinExistence type="inferred from homology"/>
<dbReference type="EC" id="5.3.1.23" evidence="2"/>
<accession>K0RF65</accession>
<organism evidence="3 4">
    <name type="scientific">Thalassiosira oceanica</name>
    <name type="common">Marine diatom</name>
    <dbReference type="NCBI Taxonomy" id="159749"/>
    <lineage>
        <taxon>Eukaryota</taxon>
        <taxon>Sar</taxon>
        <taxon>Stramenopiles</taxon>
        <taxon>Ochrophyta</taxon>
        <taxon>Bacillariophyta</taxon>
        <taxon>Coscinodiscophyceae</taxon>
        <taxon>Thalassiosirophycidae</taxon>
        <taxon>Thalassiosirales</taxon>
        <taxon>Thalassiosiraceae</taxon>
        <taxon>Thalassiosira</taxon>
    </lineage>
</organism>
<dbReference type="eggNOG" id="KOG1468">
    <property type="taxonomic scope" value="Eukaryota"/>
</dbReference>
<dbReference type="GO" id="GO:0005634">
    <property type="term" value="C:nucleus"/>
    <property type="evidence" value="ECO:0007669"/>
    <property type="project" value="UniProtKB-SubCell"/>
</dbReference>
<dbReference type="GO" id="GO:0005737">
    <property type="term" value="C:cytoplasm"/>
    <property type="evidence" value="ECO:0007669"/>
    <property type="project" value="UniProtKB-SubCell"/>
</dbReference>
<dbReference type="HAMAP" id="MF_01678">
    <property type="entry name" value="Salvage_MtnA"/>
    <property type="match status" value="1"/>
</dbReference>
<comment type="catalytic activity">
    <reaction evidence="2">
        <text>5-(methylsulfanyl)-alpha-D-ribose 1-phosphate = 5-(methylsulfanyl)-D-ribulose 1-phosphate</text>
        <dbReference type="Rhea" id="RHEA:19989"/>
        <dbReference type="ChEBI" id="CHEBI:58533"/>
        <dbReference type="ChEBI" id="CHEBI:58548"/>
        <dbReference type="EC" id="5.3.1.23"/>
    </reaction>
</comment>
<dbReference type="Gene3D" id="1.20.120.420">
    <property type="entry name" value="translation initiation factor eif-2b, domain 1"/>
    <property type="match status" value="2"/>
</dbReference>
<dbReference type="FunFam" id="1.20.120.420:FF:000003">
    <property type="entry name" value="Methylthioribose-1-phosphate isomerase"/>
    <property type="match status" value="1"/>
</dbReference>
<evidence type="ECO:0000256" key="2">
    <source>
        <dbReference type="HAMAP-Rule" id="MF_03119"/>
    </source>
</evidence>
<feature type="active site" description="Proton donor" evidence="2">
    <location>
        <position position="279"/>
    </location>
</feature>
<keyword evidence="1 2" id="KW-0413">Isomerase</keyword>
<comment type="function">
    <text evidence="2">Catalyzes the interconversion of methylthioribose-1-phosphate (MTR-1-P) into methylthioribulose-1-phosphate (MTRu-1-P).</text>
</comment>
<sequence length="389" mass="41758">MATGKLRSLIFDVLQDGRATLSVLDQLALPHETKYCEVKNVEDAWDAIRSMVSRAINPAILLVGLSLVCSYTVSLLQRIRGAPLIAIVAVLGLAVDLTSNDKTISELNAAPDAKQFIHLKMDYLKTSRPTAVNLFNAIQELMDIVDKAPDSTGDIVTAIVTHAQFMLERDVADNKAIGNSGADDLLSRFPEGVRLVTICNTGSLATASWGTALGVARELQSRGKLESIAALETRPYNQGSRLTAYEIMVEEMNGTLICDSMAASYLKSKGADACVVGADRVCANGDTANKIGTFNLSILAKTFGVEFFVASPFTTLDTSLASGDQIEIEERPTDEMINTGNAPKGMSCWNPAFDVTPATYITGIITEKGVLKPDADGRFDIKGFVARHS</sequence>
<dbReference type="OrthoDB" id="2461at2759"/>
<dbReference type="Gene3D" id="3.40.50.10470">
    <property type="entry name" value="Translation initiation factor eif-2b, domain 2"/>
    <property type="match status" value="1"/>
</dbReference>
<dbReference type="AlphaFoldDB" id="K0RF65"/>
<dbReference type="SUPFAM" id="SSF100950">
    <property type="entry name" value="NagB/RpiA/CoA transferase-like"/>
    <property type="match status" value="1"/>
</dbReference>
<keyword evidence="2" id="KW-0963">Cytoplasm</keyword>
<dbReference type="InterPro" id="IPR037171">
    <property type="entry name" value="NagB/RpiA_transferase-like"/>
</dbReference>
<dbReference type="PANTHER" id="PTHR43475">
    <property type="entry name" value="METHYLTHIORIBOSE-1-PHOSPHATE ISOMERASE"/>
    <property type="match status" value="1"/>
</dbReference>
<dbReference type="OMA" id="CETRPLN"/>